<accession>A0A2S8F6Z8</accession>
<dbReference type="AlphaFoldDB" id="A0A2S8F6Z8"/>
<dbReference type="Proteomes" id="UP000240009">
    <property type="component" value="Unassembled WGS sequence"/>
</dbReference>
<feature type="transmembrane region" description="Helical" evidence="1">
    <location>
        <begin position="146"/>
        <end position="169"/>
    </location>
</feature>
<evidence type="ECO:0000313" key="3">
    <source>
        <dbReference type="Proteomes" id="UP000240009"/>
    </source>
</evidence>
<reference evidence="2 3" key="1">
    <citation type="submission" date="2018-02" db="EMBL/GenBank/DDBJ databases">
        <title>Comparative genomes isolates from brazilian mangrove.</title>
        <authorList>
            <person name="Araujo J.E."/>
            <person name="Taketani R.G."/>
            <person name="Silva M.C.P."/>
            <person name="Loureco M.V."/>
            <person name="Andreote F.D."/>
        </authorList>
    </citation>
    <scope>NUCLEOTIDE SEQUENCE [LARGE SCALE GENOMIC DNA]</scope>
    <source>
        <strain evidence="2 3">HEX-2 MGV</strain>
    </source>
</reference>
<keyword evidence="1" id="KW-0472">Membrane</keyword>
<keyword evidence="1" id="KW-0812">Transmembrane</keyword>
<feature type="transmembrane region" description="Helical" evidence="1">
    <location>
        <begin position="47"/>
        <end position="80"/>
    </location>
</feature>
<proteinExistence type="predicted"/>
<organism evidence="2 3">
    <name type="scientific">Blastopirellula marina</name>
    <dbReference type="NCBI Taxonomy" id="124"/>
    <lineage>
        <taxon>Bacteria</taxon>
        <taxon>Pseudomonadati</taxon>
        <taxon>Planctomycetota</taxon>
        <taxon>Planctomycetia</taxon>
        <taxon>Pirellulales</taxon>
        <taxon>Pirellulaceae</taxon>
        <taxon>Blastopirellula</taxon>
    </lineage>
</organism>
<name>A0A2S8F6Z8_9BACT</name>
<evidence type="ECO:0000313" key="2">
    <source>
        <dbReference type="EMBL" id="PQO27923.1"/>
    </source>
</evidence>
<dbReference type="EMBL" id="PUIA01000051">
    <property type="protein sequence ID" value="PQO27923.1"/>
    <property type="molecule type" value="Genomic_DNA"/>
</dbReference>
<keyword evidence="1" id="KW-1133">Transmembrane helix</keyword>
<feature type="transmembrane region" description="Helical" evidence="1">
    <location>
        <begin position="101"/>
        <end position="126"/>
    </location>
</feature>
<protein>
    <submittedName>
        <fullName evidence="2">Uncharacterized protein</fullName>
    </submittedName>
</protein>
<sequence>MHTIERSQPTYREFDIVNQQDNNPFKSPATPTASFERETPSGTVFPYAVGLVLLGNFGLCILAPGLGIVFGGLISVPGLFNGYASLNRKTRYESVDRDEQWYCIFLGFAQLMPIGLLAGIAMMFVGTLVVTWIDLASTDDTAIDEAIGGFFSGSLAALVVYFSCLVGMIRWKARN</sequence>
<comment type="caution">
    <text evidence="2">The sequence shown here is derived from an EMBL/GenBank/DDBJ whole genome shotgun (WGS) entry which is preliminary data.</text>
</comment>
<gene>
    <name evidence="2" type="ORF">C5Y96_16195</name>
</gene>
<evidence type="ECO:0000256" key="1">
    <source>
        <dbReference type="SAM" id="Phobius"/>
    </source>
</evidence>